<feature type="non-terminal residue" evidence="2">
    <location>
        <position position="216"/>
    </location>
</feature>
<proteinExistence type="predicted"/>
<sequence length="216" mass="24225">MFTTENLGELVHLKFCTPPLRSLYNSPDNVLYAVRGCDITSKIFLFREEYFLPPPPPPFFSQKKRKKEIREFAEEFKNPNAAAPKIPEVGQCILLAFAIPSGHTTRSWRGRELKKKQPLDWSWTRGSRGLQPIKTARDDVPPKLLTTVSCKCAIVGCTGACGCGCSILCEFCCRQSCENRPGVVLEEDEDDTDPIPSTQEEPHDDSAPPTPHPYIN</sequence>
<keyword evidence="3" id="KW-1185">Reference proteome</keyword>
<dbReference type="EMBL" id="JARBHB010000002">
    <property type="protein sequence ID" value="KAJ8891872.1"/>
    <property type="molecule type" value="Genomic_DNA"/>
</dbReference>
<feature type="region of interest" description="Disordered" evidence="1">
    <location>
        <begin position="184"/>
        <end position="216"/>
    </location>
</feature>
<evidence type="ECO:0000313" key="2">
    <source>
        <dbReference type="EMBL" id="KAJ8891872.1"/>
    </source>
</evidence>
<accession>A0ABQ9I5E1</accession>
<evidence type="ECO:0008006" key="4">
    <source>
        <dbReference type="Google" id="ProtNLM"/>
    </source>
</evidence>
<evidence type="ECO:0000256" key="1">
    <source>
        <dbReference type="SAM" id="MobiDB-lite"/>
    </source>
</evidence>
<protein>
    <recommendedName>
        <fullName evidence="4">Tesmin/TSO1-like CXC domain-containing protein</fullName>
    </recommendedName>
</protein>
<evidence type="ECO:0000313" key="3">
    <source>
        <dbReference type="Proteomes" id="UP001159363"/>
    </source>
</evidence>
<dbReference type="Proteomes" id="UP001159363">
    <property type="component" value="Chromosome 2"/>
</dbReference>
<name>A0ABQ9I5E1_9NEOP</name>
<organism evidence="2 3">
    <name type="scientific">Dryococelus australis</name>
    <dbReference type="NCBI Taxonomy" id="614101"/>
    <lineage>
        <taxon>Eukaryota</taxon>
        <taxon>Metazoa</taxon>
        <taxon>Ecdysozoa</taxon>
        <taxon>Arthropoda</taxon>
        <taxon>Hexapoda</taxon>
        <taxon>Insecta</taxon>
        <taxon>Pterygota</taxon>
        <taxon>Neoptera</taxon>
        <taxon>Polyneoptera</taxon>
        <taxon>Phasmatodea</taxon>
        <taxon>Verophasmatodea</taxon>
        <taxon>Anareolatae</taxon>
        <taxon>Phasmatidae</taxon>
        <taxon>Eurycanthinae</taxon>
        <taxon>Dryococelus</taxon>
    </lineage>
</organism>
<gene>
    <name evidence="2" type="ORF">PR048_004427</name>
</gene>
<comment type="caution">
    <text evidence="2">The sequence shown here is derived from an EMBL/GenBank/DDBJ whole genome shotgun (WGS) entry which is preliminary data.</text>
</comment>
<reference evidence="2 3" key="1">
    <citation type="submission" date="2023-02" db="EMBL/GenBank/DDBJ databases">
        <title>LHISI_Scaffold_Assembly.</title>
        <authorList>
            <person name="Stuart O.P."/>
            <person name="Cleave R."/>
            <person name="Magrath M.J.L."/>
            <person name="Mikheyev A.S."/>
        </authorList>
    </citation>
    <scope>NUCLEOTIDE SEQUENCE [LARGE SCALE GENOMIC DNA]</scope>
    <source>
        <strain evidence="2">Daus_M_001</strain>
        <tissue evidence="2">Leg muscle</tissue>
    </source>
</reference>